<dbReference type="Pfam" id="PF02311">
    <property type="entry name" value="AraC_binding"/>
    <property type="match status" value="1"/>
</dbReference>
<dbReference type="PROSITE" id="PS01124">
    <property type="entry name" value="HTH_ARAC_FAMILY_2"/>
    <property type="match status" value="1"/>
</dbReference>
<dbReference type="GO" id="GO:0003700">
    <property type="term" value="F:DNA-binding transcription factor activity"/>
    <property type="evidence" value="ECO:0007669"/>
    <property type="project" value="InterPro"/>
</dbReference>
<dbReference type="SMART" id="SM00342">
    <property type="entry name" value="HTH_ARAC"/>
    <property type="match status" value="1"/>
</dbReference>
<evidence type="ECO:0000256" key="2">
    <source>
        <dbReference type="ARBA" id="ARBA00023125"/>
    </source>
</evidence>
<proteinExistence type="predicted"/>
<dbReference type="InterPro" id="IPR009057">
    <property type="entry name" value="Homeodomain-like_sf"/>
</dbReference>
<organism evidence="5 6">
    <name type="scientific">Xanthocytophaga flava</name>
    <dbReference type="NCBI Taxonomy" id="3048013"/>
    <lineage>
        <taxon>Bacteria</taxon>
        <taxon>Pseudomonadati</taxon>
        <taxon>Bacteroidota</taxon>
        <taxon>Cytophagia</taxon>
        <taxon>Cytophagales</taxon>
        <taxon>Rhodocytophagaceae</taxon>
        <taxon>Xanthocytophaga</taxon>
    </lineage>
</organism>
<dbReference type="GO" id="GO:0043565">
    <property type="term" value="F:sequence-specific DNA binding"/>
    <property type="evidence" value="ECO:0007669"/>
    <property type="project" value="InterPro"/>
</dbReference>
<keyword evidence="2" id="KW-0238">DNA-binding</keyword>
<dbReference type="Gene3D" id="2.60.120.10">
    <property type="entry name" value="Jelly Rolls"/>
    <property type="match status" value="1"/>
</dbReference>
<evidence type="ECO:0000313" key="5">
    <source>
        <dbReference type="EMBL" id="MDJ1482354.1"/>
    </source>
</evidence>
<dbReference type="AlphaFoldDB" id="A0AAE3U6Y3"/>
<dbReference type="Proteomes" id="UP001241110">
    <property type="component" value="Unassembled WGS sequence"/>
</dbReference>
<protein>
    <submittedName>
        <fullName evidence="5">Helix-turn-helix transcriptional regulator</fullName>
    </submittedName>
</protein>
<evidence type="ECO:0000259" key="4">
    <source>
        <dbReference type="PROSITE" id="PS01124"/>
    </source>
</evidence>
<reference evidence="5" key="1">
    <citation type="submission" date="2023-05" db="EMBL/GenBank/DDBJ databases">
        <authorList>
            <person name="Zhang X."/>
        </authorList>
    </citation>
    <scope>NUCLEOTIDE SEQUENCE</scope>
    <source>
        <strain evidence="5">YF14B1</strain>
    </source>
</reference>
<evidence type="ECO:0000313" key="6">
    <source>
        <dbReference type="Proteomes" id="UP001241110"/>
    </source>
</evidence>
<gene>
    <name evidence="5" type="ORF">QNI16_17745</name>
</gene>
<accession>A0AAE3U6Y3</accession>
<dbReference type="InterPro" id="IPR014710">
    <property type="entry name" value="RmlC-like_jellyroll"/>
</dbReference>
<dbReference type="InterPro" id="IPR018060">
    <property type="entry name" value="HTH_AraC"/>
</dbReference>
<feature type="domain" description="HTH araC/xylS-type" evidence="4">
    <location>
        <begin position="187"/>
        <end position="285"/>
    </location>
</feature>
<dbReference type="InterPro" id="IPR003313">
    <property type="entry name" value="AraC-bd"/>
</dbReference>
<dbReference type="Gene3D" id="1.10.10.60">
    <property type="entry name" value="Homeodomain-like"/>
    <property type="match status" value="1"/>
</dbReference>
<dbReference type="RefSeq" id="WP_313981362.1">
    <property type="nucleotide sequence ID" value="NZ_JASJOS010000007.1"/>
</dbReference>
<dbReference type="SUPFAM" id="SSF46689">
    <property type="entry name" value="Homeodomain-like"/>
    <property type="match status" value="1"/>
</dbReference>
<dbReference type="PANTHER" id="PTHR43280:SF32">
    <property type="entry name" value="TRANSCRIPTIONAL REGULATORY PROTEIN"/>
    <property type="match status" value="1"/>
</dbReference>
<keyword evidence="3" id="KW-0804">Transcription</keyword>
<name>A0AAE3U6Y3_9BACT</name>
<evidence type="ECO:0000256" key="1">
    <source>
        <dbReference type="ARBA" id="ARBA00023015"/>
    </source>
</evidence>
<dbReference type="Pfam" id="PF12833">
    <property type="entry name" value="HTH_18"/>
    <property type="match status" value="1"/>
</dbReference>
<sequence>MTTKKIKSIPVNSMGTDFGEGVAIEKISFQDFGTIEIEKATQSHREDSHSFFLLEEGSVSIEIDFQEYTIKSPSIIYMHPNQVHRILAFDNVTVSSWSISNENLNPVYLTLLEDITPTKPLLLEKETFSVISEAVALSIKFTEQKRDKLYHSLLKDSCNVLVALVASHYVEHTTSTDKLSRFDSVTKAFKKLLERNYTITKRPASYAEELNISTPYLNECVRNTTGHSVSHHIQQRVVLEAKRLLFHSDKSVKEIATELGYDDYPYFSRLFTKVTGMTALAFRNKNLD</sequence>
<dbReference type="PANTHER" id="PTHR43280">
    <property type="entry name" value="ARAC-FAMILY TRANSCRIPTIONAL REGULATOR"/>
    <property type="match status" value="1"/>
</dbReference>
<dbReference type="EMBL" id="JASJOS010000007">
    <property type="protein sequence ID" value="MDJ1482354.1"/>
    <property type="molecule type" value="Genomic_DNA"/>
</dbReference>
<comment type="caution">
    <text evidence="5">The sequence shown here is derived from an EMBL/GenBank/DDBJ whole genome shotgun (WGS) entry which is preliminary data.</text>
</comment>
<keyword evidence="1" id="KW-0805">Transcription regulation</keyword>
<evidence type="ECO:0000256" key="3">
    <source>
        <dbReference type="ARBA" id="ARBA00023163"/>
    </source>
</evidence>